<organism evidence="1 2">
    <name type="scientific">Trichogramma brassicae</name>
    <dbReference type="NCBI Taxonomy" id="86971"/>
    <lineage>
        <taxon>Eukaryota</taxon>
        <taxon>Metazoa</taxon>
        <taxon>Ecdysozoa</taxon>
        <taxon>Arthropoda</taxon>
        <taxon>Hexapoda</taxon>
        <taxon>Insecta</taxon>
        <taxon>Pterygota</taxon>
        <taxon>Neoptera</taxon>
        <taxon>Endopterygota</taxon>
        <taxon>Hymenoptera</taxon>
        <taxon>Apocrita</taxon>
        <taxon>Proctotrupomorpha</taxon>
        <taxon>Chalcidoidea</taxon>
        <taxon>Trichogrammatidae</taxon>
        <taxon>Trichogramma</taxon>
    </lineage>
</organism>
<dbReference type="EMBL" id="CADCXV010000809">
    <property type="protein sequence ID" value="CAB0036185.1"/>
    <property type="molecule type" value="Genomic_DNA"/>
</dbReference>
<evidence type="ECO:0000313" key="2">
    <source>
        <dbReference type="Proteomes" id="UP000479190"/>
    </source>
</evidence>
<accession>A0A6H5II91</accession>
<proteinExistence type="predicted"/>
<dbReference type="AlphaFoldDB" id="A0A6H5II91"/>
<gene>
    <name evidence="1" type="ORF">TBRA_LOCUS8064</name>
</gene>
<keyword evidence="2" id="KW-1185">Reference proteome</keyword>
<sequence length="183" mass="20960">MFTVPGDITRCVLGSRLPNIRVLRPRKPPERNCFWPFAWVSGKLVPEEDVHSTRRYHQVRPRLSPTQYSCSPDLENPPRNCFWPFAWGSGKLVLKKMFTVPGDITRCVLGSRLPNIRVLRPRKPPEKLLLAFRMGIRQVGPEEDVHSTRRYHQVRPTLSPTRYSCSPTSKTPGNNSGLICTIT</sequence>
<evidence type="ECO:0000313" key="1">
    <source>
        <dbReference type="EMBL" id="CAB0036185.1"/>
    </source>
</evidence>
<protein>
    <submittedName>
        <fullName evidence="1">Uncharacterized protein</fullName>
    </submittedName>
</protein>
<dbReference type="Proteomes" id="UP000479190">
    <property type="component" value="Unassembled WGS sequence"/>
</dbReference>
<name>A0A6H5II91_9HYME</name>
<reference evidence="1 2" key="1">
    <citation type="submission" date="2020-02" db="EMBL/GenBank/DDBJ databases">
        <authorList>
            <person name="Ferguson B K."/>
        </authorList>
    </citation>
    <scope>NUCLEOTIDE SEQUENCE [LARGE SCALE GENOMIC DNA]</scope>
</reference>